<dbReference type="AlphaFoldDB" id="W0MYH2"/>
<sequence>MIFEVIVTDSTCLILIASLLHERTPALERAIALVNAGRNTLAVIVHDHLKSKKIDGFTQDTAVGARPLSRHTDALQGWIESLAAEERSLGLDVSVLRIEGDGACTATGSYINTIRPAMVIKDIHHEPSIRRYFLSPLDWYLLRRCLCPIQFVAGRSHRLPQKILVAVNLFRIDDNNLHFNDQLLRNASRMAELCLAGLHVVYVYDWSSIYASAKPVFGPLPIESEFQQALSDGLEASLVQLCERRGIQQDNRHFLAGSVTSTLQAFAERGNFDLLVMGILPPRNVRKVIGGTAEAILVHAPCSVLVVKPSVKAP</sequence>
<dbReference type="HOGENOM" id="CLU_049301_1_0_6"/>
<comment type="similarity">
    <text evidence="2">Belongs to the universal stress protein A family.</text>
</comment>
<evidence type="ECO:0000256" key="2">
    <source>
        <dbReference type="ARBA" id="ARBA00008791"/>
    </source>
</evidence>
<gene>
    <name evidence="6" type="ORF">N018_14300</name>
</gene>
<dbReference type="Gene3D" id="3.40.50.12370">
    <property type="match status" value="1"/>
</dbReference>
<evidence type="ECO:0000313" key="6">
    <source>
        <dbReference type="EMBL" id="AHG43634.1"/>
    </source>
</evidence>
<evidence type="ECO:0000259" key="5">
    <source>
        <dbReference type="Pfam" id="PF00582"/>
    </source>
</evidence>
<dbReference type="KEGG" id="psyr:N018_14300"/>
<reference evidence="6 7" key="1">
    <citation type="submission" date="2013-12" db="EMBL/GenBank/DDBJ databases">
        <title>Interactions Between Genome Architecture and Virulence Genes in Pseudomonas syringae, strain CC1557 as a model.</title>
        <authorList>
            <person name="Baltrus D."/>
            <person name="Hockett K."/>
            <person name="Karlsrud E."/>
            <person name="Dougherty K."/>
            <person name="Nishimura M."/>
        </authorList>
    </citation>
    <scope>NUCLEOTIDE SEQUENCE [LARGE SCALE GENOMIC DNA]</scope>
    <source>
        <strain evidence="6 7">CC1557</strain>
    </source>
</reference>
<dbReference type="STRING" id="1357279.N018_14300"/>
<dbReference type="InterPro" id="IPR006016">
    <property type="entry name" value="UspA"/>
</dbReference>
<evidence type="ECO:0000256" key="3">
    <source>
        <dbReference type="ARBA" id="ARBA00022490"/>
    </source>
</evidence>
<dbReference type="Proteomes" id="UP000019089">
    <property type="component" value="Chromosome"/>
</dbReference>
<dbReference type="GO" id="GO:0005737">
    <property type="term" value="C:cytoplasm"/>
    <property type="evidence" value="ECO:0007669"/>
    <property type="project" value="UniProtKB-SubCell"/>
</dbReference>
<evidence type="ECO:0000313" key="7">
    <source>
        <dbReference type="Proteomes" id="UP000019089"/>
    </source>
</evidence>
<evidence type="ECO:0000256" key="4">
    <source>
        <dbReference type="ARBA" id="ARBA00037131"/>
    </source>
</evidence>
<dbReference type="eggNOG" id="COG0589">
    <property type="taxonomic scope" value="Bacteria"/>
</dbReference>
<dbReference type="Pfam" id="PF00582">
    <property type="entry name" value="Usp"/>
    <property type="match status" value="1"/>
</dbReference>
<proteinExistence type="inferred from homology"/>
<dbReference type="PANTHER" id="PTHR47892:SF1">
    <property type="entry name" value="UNIVERSAL STRESS PROTEIN E"/>
    <property type="match status" value="1"/>
</dbReference>
<keyword evidence="3" id="KW-0963">Cytoplasm</keyword>
<feature type="domain" description="UspA" evidence="5">
    <location>
        <begin position="179"/>
        <end position="308"/>
    </location>
</feature>
<dbReference type="SUPFAM" id="SSF52402">
    <property type="entry name" value="Adenine nucleotide alpha hydrolases-like"/>
    <property type="match status" value="2"/>
</dbReference>
<organism evidence="6 7">
    <name type="scientific">Pseudomonas syringae CC1557</name>
    <dbReference type="NCBI Taxonomy" id="1357279"/>
    <lineage>
        <taxon>Bacteria</taxon>
        <taxon>Pseudomonadati</taxon>
        <taxon>Pseudomonadota</taxon>
        <taxon>Gammaproteobacteria</taxon>
        <taxon>Pseudomonadales</taxon>
        <taxon>Pseudomonadaceae</taxon>
        <taxon>Pseudomonas</taxon>
        <taxon>Pseudomonas syringae</taxon>
    </lineage>
</organism>
<protein>
    <recommendedName>
        <fullName evidence="5">UspA domain-containing protein</fullName>
    </recommendedName>
</protein>
<accession>W0MYH2</accession>
<evidence type="ECO:0000256" key="1">
    <source>
        <dbReference type="ARBA" id="ARBA00004496"/>
    </source>
</evidence>
<dbReference type="RefSeq" id="WP_024643789.1">
    <property type="nucleotide sequence ID" value="NZ_CP007014.1"/>
</dbReference>
<comment type="function">
    <text evidence="4">Required for resistance to DNA-damaging agents.</text>
</comment>
<comment type="subcellular location">
    <subcellularLocation>
        <location evidence="1">Cytoplasm</location>
    </subcellularLocation>
</comment>
<dbReference type="PANTHER" id="PTHR47892">
    <property type="entry name" value="UNIVERSAL STRESS PROTEIN E"/>
    <property type="match status" value="1"/>
</dbReference>
<dbReference type="EMBL" id="CP007014">
    <property type="protein sequence ID" value="AHG43634.1"/>
    <property type="molecule type" value="Genomic_DNA"/>
</dbReference>
<name>W0MYH2_PSESX</name>